<evidence type="ECO:0000313" key="2">
    <source>
        <dbReference type="EMBL" id="VFK47812.1"/>
    </source>
</evidence>
<dbReference type="EMBL" id="CAADFU010000106">
    <property type="protein sequence ID" value="VFK47812.1"/>
    <property type="molecule type" value="Genomic_DNA"/>
</dbReference>
<dbReference type="AlphaFoldDB" id="A0A450YQ19"/>
<sequence>MVTEYGKRGVEESGVLEAFQFSTAARLRYVFPIHYYETTGWICRSG</sequence>
<dbReference type="EMBL" id="CAADFR010000153">
    <property type="protein sequence ID" value="VFK43661.1"/>
    <property type="molecule type" value="Genomic_DNA"/>
</dbReference>
<gene>
    <name evidence="2" type="ORF">BECKSD772E_GA0070983_110610</name>
    <name evidence="1" type="ORF">BECKSD772F_GA0070984_11532</name>
</gene>
<proteinExistence type="predicted"/>
<reference evidence="1" key="1">
    <citation type="submission" date="2019-02" db="EMBL/GenBank/DDBJ databases">
        <authorList>
            <person name="Gruber-Vodicka R. H."/>
            <person name="Seah K. B. B."/>
        </authorList>
    </citation>
    <scope>NUCLEOTIDE SEQUENCE</scope>
    <source>
        <strain evidence="2">BECK_S1320</strain>
        <strain evidence="1">BECK_S1321</strain>
    </source>
</reference>
<accession>A0A450YQ19</accession>
<organism evidence="1">
    <name type="scientific">Candidatus Kentrum sp. SD</name>
    <dbReference type="NCBI Taxonomy" id="2126332"/>
    <lineage>
        <taxon>Bacteria</taxon>
        <taxon>Pseudomonadati</taxon>
        <taxon>Pseudomonadota</taxon>
        <taxon>Gammaproteobacteria</taxon>
        <taxon>Candidatus Kentrum</taxon>
    </lineage>
</organism>
<name>A0A450YQ19_9GAMM</name>
<protein>
    <submittedName>
        <fullName evidence="1">Uncharacterized protein</fullName>
    </submittedName>
</protein>
<evidence type="ECO:0000313" key="1">
    <source>
        <dbReference type="EMBL" id="VFK43661.1"/>
    </source>
</evidence>